<dbReference type="SUPFAM" id="SSF56317">
    <property type="entry name" value="Carbon-nitrogen hydrolase"/>
    <property type="match status" value="1"/>
</dbReference>
<dbReference type="PATRIC" id="fig|1398.25.peg.1695"/>
<dbReference type="Gene3D" id="3.60.110.10">
    <property type="entry name" value="Carbon-nitrogen hydrolase"/>
    <property type="match status" value="1"/>
</dbReference>
<dbReference type="CDD" id="cd07197">
    <property type="entry name" value="nitrilase"/>
    <property type="match status" value="1"/>
</dbReference>
<evidence type="ECO:0000313" key="4">
    <source>
        <dbReference type="EMBL" id="KYC71834.1"/>
    </source>
</evidence>
<accession>A0A150KH75</accession>
<dbReference type="InterPro" id="IPR003010">
    <property type="entry name" value="C-N_Hydrolase"/>
</dbReference>
<dbReference type="RefSeq" id="WP_061574432.1">
    <property type="nucleotide sequence ID" value="NZ_JAABON010000038.1"/>
</dbReference>
<dbReference type="PANTHER" id="PTHR43674:SF16">
    <property type="entry name" value="CARBON-NITROGEN FAMILY, PUTATIVE (AFU_ORTHOLOGUE AFUA_5G02350)-RELATED"/>
    <property type="match status" value="1"/>
</dbReference>
<reference evidence="4 5" key="1">
    <citation type="submission" date="2016-01" db="EMBL/GenBank/DDBJ databases">
        <title>Genome Sequences of Twelve Sporeforming Bacillus Species Isolated from Foods.</title>
        <authorList>
            <person name="Berendsen E.M."/>
            <person name="Wells-Bennik M.H."/>
            <person name="Krawcyk A.O."/>
            <person name="De Jong A."/>
            <person name="Holsappel S."/>
            <person name="Eijlander R.T."/>
            <person name="Kuipers O.P."/>
        </authorList>
    </citation>
    <scope>NUCLEOTIDE SEQUENCE [LARGE SCALE GENOMIC DNA]</scope>
    <source>
        <strain evidence="4 5">B4099</strain>
    </source>
</reference>
<dbReference type="PROSITE" id="PS01227">
    <property type="entry name" value="UPF0012"/>
    <property type="match status" value="1"/>
</dbReference>
<evidence type="ECO:0000256" key="1">
    <source>
        <dbReference type="ARBA" id="ARBA00010613"/>
    </source>
</evidence>
<evidence type="ECO:0000259" key="3">
    <source>
        <dbReference type="PROSITE" id="PS50263"/>
    </source>
</evidence>
<name>A0A150KH75_HEYCO</name>
<dbReference type="Proteomes" id="UP000075304">
    <property type="component" value="Unassembled WGS sequence"/>
</dbReference>
<dbReference type="InterPro" id="IPR001110">
    <property type="entry name" value="UPF0012_CS"/>
</dbReference>
<protein>
    <recommendedName>
        <fullName evidence="3">CN hydrolase domain-containing protein</fullName>
    </recommendedName>
</protein>
<feature type="domain" description="CN hydrolase" evidence="3">
    <location>
        <begin position="3"/>
        <end position="239"/>
    </location>
</feature>
<comment type="caution">
    <text evidence="4">The sequence shown here is derived from an EMBL/GenBank/DDBJ whole genome shotgun (WGS) entry which is preliminary data.</text>
</comment>
<dbReference type="PANTHER" id="PTHR43674">
    <property type="entry name" value="NITRILASE C965.09-RELATED"/>
    <property type="match status" value="1"/>
</dbReference>
<dbReference type="AlphaFoldDB" id="A0A150KH75"/>
<dbReference type="InterPro" id="IPR036526">
    <property type="entry name" value="C-N_Hydrolase_sf"/>
</dbReference>
<dbReference type="EMBL" id="LQYI01000023">
    <property type="protein sequence ID" value="KYC71834.1"/>
    <property type="molecule type" value="Genomic_DNA"/>
</dbReference>
<evidence type="ECO:0000313" key="5">
    <source>
        <dbReference type="Proteomes" id="UP000075304"/>
    </source>
</evidence>
<dbReference type="Pfam" id="PF00795">
    <property type="entry name" value="CN_hydrolase"/>
    <property type="match status" value="1"/>
</dbReference>
<evidence type="ECO:0000256" key="2">
    <source>
        <dbReference type="ARBA" id="ARBA00022801"/>
    </source>
</evidence>
<sequence>MLVQIAIAQMEPVLGSKDRNVQKMLSMMNEAKNMHADLIIFPEMCLTGYHISDRLDELAEDLSSGESICLIQNACKTNCMHALYSFPEKGADDTFYISAILIDDEGRIAGVYRKTHLFDQESDCFSPGDALPVFETKFGKIGCMICYDLEFPEVARILRIKGAEMLLVPLANMSPYEHYQFIYAQSRAMENQIPVILCNRTGKELKTHFFGESTAILGDGKLTKKLGNHEQLEVVQIPANEKKDEKLNYLTDRRIDLYGSLQQYTVFQ</sequence>
<dbReference type="InterPro" id="IPR050345">
    <property type="entry name" value="Aliph_Amidase/BUP"/>
</dbReference>
<gene>
    <name evidence="4" type="ORF">B4099_2034</name>
</gene>
<dbReference type="GO" id="GO:0016811">
    <property type="term" value="F:hydrolase activity, acting on carbon-nitrogen (but not peptide) bonds, in linear amides"/>
    <property type="evidence" value="ECO:0007669"/>
    <property type="project" value="TreeGrafter"/>
</dbReference>
<organism evidence="4 5">
    <name type="scientific">Heyndrickxia coagulans</name>
    <name type="common">Weizmannia coagulans</name>
    <dbReference type="NCBI Taxonomy" id="1398"/>
    <lineage>
        <taxon>Bacteria</taxon>
        <taxon>Bacillati</taxon>
        <taxon>Bacillota</taxon>
        <taxon>Bacilli</taxon>
        <taxon>Bacillales</taxon>
        <taxon>Bacillaceae</taxon>
        <taxon>Heyndrickxia</taxon>
    </lineage>
</organism>
<comment type="similarity">
    <text evidence="1">Belongs to the carbon-nitrogen hydrolase superfamily. NIT1/NIT2 family.</text>
</comment>
<keyword evidence="2" id="KW-0378">Hydrolase</keyword>
<proteinExistence type="inferred from homology"/>
<dbReference type="PROSITE" id="PS50263">
    <property type="entry name" value="CN_HYDROLASE"/>
    <property type="match status" value="1"/>
</dbReference>